<proteinExistence type="predicted"/>
<evidence type="ECO:0000313" key="2">
    <source>
        <dbReference type="Proteomes" id="UP000000674"/>
    </source>
</evidence>
<protein>
    <submittedName>
        <fullName evidence="1">Uncharacterized protein</fullName>
    </submittedName>
</protein>
<evidence type="ECO:0000313" key="1">
    <source>
        <dbReference type="EMBL" id="ABK14022.1"/>
    </source>
</evidence>
<dbReference type="Proteomes" id="UP000000674">
    <property type="component" value="Chromosome"/>
</dbReference>
<gene>
    <name evidence="1" type="ordered locus">Mthe_0224</name>
</gene>
<name>A0B5P8_METTP</name>
<reference evidence="1 2" key="1">
    <citation type="submission" date="2006-10" db="EMBL/GenBank/DDBJ databases">
        <title>Complete sequence of Methanosaeta thermophila PT.</title>
        <authorList>
            <consortium name="US DOE Joint Genome Institute"/>
            <person name="Copeland A."/>
            <person name="Lucas S."/>
            <person name="Lapidus A."/>
            <person name="Barry K."/>
            <person name="Detter J.C."/>
            <person name="Glavina del Rio T."/>
            <person name="Hammon N."/>
            <person name="Israni S."/>
            <person name="Pitluck S."/>
            <person name="Chain P."/>
            <person name="Malfatti S."/>
            <person name="Shin M."/>
            <person name="Vergez L."/>
            <person name="Schmutz J."/>
            <person name="Larimer F."/>
            <person name="Land M."/>
            <person name="Hauser L."/>
            <person name="Kyrpides N."/>
            <person name="Kim E."/>
            <person name="Smith K.S."/>
            <person name="Ingram-Smith C."/>
            <person name="Richardson P."/>
        </authorList>
    </citation>
    <scope>NUCLEOTIDE SEQUENCE [LARGE SCALE GENOMIC DNA]</scope>
    <source>
        <strain evidence="2">DSM 6194 / JCM 14653 / NBRC 101360 / PT</strain>
    </source>
</reference>
<dbReference type="HOGENOM" id="CLU_1507416_0_0_2"/>
<sequence>MISRSVTIISILLIAFGLAHAVSVPTENLPAGFKLLGVIDTNTTGVNVSEEINDFYGARDIGIVKDVSIGKYIWGEMGVDYDAKITILSLENDGYARAAYENYRSRDEFRNPPIKGIDRFANVTINDHDALEIRDKVMDLRGTSIRFLYLWTNSSRVVLVEGNDSRESSMALASATGM</sequence>
<keyword evidence="2" id="KW-1185">Reference proteome</keyword>
<organism evidence="1 2">
    <name type="scientific">Methanothrix thermoacetophila (strain DSM 6194 / JCM 14653 / NBRC 101360 / PT)</name>
    <name type="common">Methanosaeta thermophila</name>
    <dbReference type="NCBI Taxonomy" id="349307"/>
    <lineage>
        <taxon>Archaea</taxon>
        <taxon>Methanobacteriati</taxon>
        <taxon>Methanobacteriota</taxon>
        <taxon>Stenosarchaea group</taxon>
        <taxon>Methanomicrobia</taxon>
        <taxon>Methanotrichales</taxon>
        <taxon>Methanotrichaceae</taxon>
        <taxon>Methanothrix</taxon>
    </lineage>
</organism>
<dbReference type="KEGG" id="mtp:Mthe_0224"/>
<dbReference type="OrthoDB" id="148179at2157"/>
<dbReference type="RefSeq" id="WP_011695421.1">
    <property type="nucleotide sequence ID" value="NC_008553.1"/>
</dbReference>
<dbReference type="GeneID" id="4461997"/>
<dbReference type="AlphaFoldDB" id="A0B5P8"/>
<dbReference type="EMBL" id="CP000477">
    <property type="protein sequence ID" value="ABK14022.1"/>
    <property type="molecule type" value="Genomic_DNA"/>
</dbReference>
<accession>A0B5P8</accession>